<gene>
    <name evidence="1" type="ORF">LITE_LOCUS8728</name>
</gene>
<reference evidence="1" key="1">
    <citation type="submission" date="2022-08" db="EMBL/GenBank/DDBJ databases">
        <authorList>
            <person name="Gutierrez-Valencia J."/>
        </authorList>
    </citation>
    <scope>NUCLEOTIDE SEQUENCE</scope>
</reference>
<name>A0AAV0IFD8_9ROSI</name>
<evidence type="ECO:0000313" key="1">
    <source>
        <dbReference type="EMBL" id="CAI0395468.1"/>
    </source>
</evidence>
<sequence length="31" mass="3451">MMRPFILRIVATSLSLLIVSLTTMTKSKVPC</sequence>
<evidence type="ECO:0000313" key="2">
    <source>
        <dbReference type="Proteomes" id="UP001154282"/>
    </source>
</evidence>
<keyword evidence="2" id="KW-1185">Reference proteome</keyword>
<dbReference type="EMBL" id="CAMGYJ010000003">
    <property type="protein sequence ID" value="CAI0395468.1"/>
    <property type="molecule type" value="Genomic_DNA"/>
</dbReference>
<dbReference type="AlphaFoldDB" id="A0AAV0IFD8"/>
<comment type="caution">
    <text evidence="1">The sequence shown here is derived from an EMBL/GenBank/DDBJ whole genome shotgun (WGS) entry which is preliminary data.</text>
</comment>
<accession>A0AAV0IFD8</accession>
<proteinExistence type="predicted"/>
<organism evidence="1 2">
    <name type="scientific">Linum tenue</name>
    <dbReference type="NCBI Taxonomy" id="586396"/>
    <lineage>
        <taxon>Eukaryota</taxon>
        <taxon>Viridiplantae</taxon>
        <taxon>Streptophyta</taxon>
        <taxon>Embryophyta</taxon>
        <taxon>Tracheophyta</taxon>
        <taxon>Spermatophyta</taxon>
        <taxon>Magnoliopsida</taxon>
        <taxon>eudicotyledons</taxon>
        <taxon>Gunneridae</taxon>
        <taxon>Pentapetalae</taxon>
        <taxon>rosids</taxon>
        <taxon>fabids</taxon>
        <taxon>Malpighiales</taxon>
        <taxon>Linaceae</taxon>
        <taxon>Linum</taxon>
    </lineage>
</organism>
<protein>
    <submittedName>
        <fullName evidence="1">Uncharacterized protein</fullName>
    </submittedName>
</protein>
<dbReference type="Proteomes" id="UP001154282">
    <property type="component" value="Unassembled WGS sequence"/>
</dbReference>